<accession>A0ABT7EMQ7</accession>
<sequence length="390" mass="44969">MMFRQYIAGIIFILLAVPSSSQQFTYVKDLTPQKIAAFVEQAESDLNPDTVAYKLIKQTPERLSNDQVLTLRRSGYHFFAFEWAIRLIDQGQHQQALLLLERHWYSAPRSSHIRLLELLRQQQQFYYMNRVLKRFGEIEPYSTLNAMDKSKSIDEIDIDSAGSLGFSIFGRNEQSIPCEHKVVLVAESLRSVKQLAFLKAKYMDSSFSTELPYCFSEPYYVGDLTQCRGKGTEFIRCDIHHLIEQPVTKQARHLVIMTDKPGLANVRHGVMALNSKSGFELFIHELMHFTYFEDEYPVSANRAKWLCATEGLKAPNLYVGENAPKGWYQSETCKFGKLPSYKPQRAVSKMEYHEIHLSNQYLGLWLKSLDKTLLAPSDYQNYLNALSANE</sequence>
<keyword evidence="2" id="KW-1185">Reference proteome</keyword>
<comment type="caution">
    <text evidence="1">The sequence shown here is derived from an EMBL/GenBank/DDBJ whole genome shotgun (WGS) entry which is preliminary data.</text>
</comment>
<proteinExistence type="predicted"/>
<evidence type="ECO:0000313" key="1">
    <source>
        <dbReference type="EMBL" id="MDK2596285.1"/>
    </source>
</evidence>
<dbReference type="EMBL" id="JASJUT010000006">
    <property type="protein sequence ID" value="MDK2596285.1"/>
    <property type="molecule type" value="Genomic_DNA"/>
</dbReference>
<dbReference type="RefSeq" id="WP_284137661.1">
    <property type="nucleotide sequence ID" value="NZ_JASJUT010000006.1"/>
</dbReference>
<reference evidence="1 2" key="1">
    <citation type="submission" date="2023-05" db="EMBL/GenBank/DDBJ databases">
        <title>Pseudoalteromonas ardens sp. nov., Pseudoalteromonas obscura sp. nov., and Pseudoalteromonas umbrosa sp. nov., isolated from the coral Montipora capitata.</title>
        <authorList>
            <person name="Thomas E.M."/>
            <person name="Smith E.M."/>
            <person name="Papke E."/>
            <person name="Shlafstein M.D."/>
            <person name="Oline D.K."/>
            <person name="Videau P."/>
            <person name="Saw J.H."/>
            <person name="Strangman W.K."/>
            <person name="Ushijima B."/>
        </authorList>
    </citation>
    <scope>NUCLEOTIDE SEQUENCE [LARGE SCALE GENOMIC DNA]</scope>
    <source>
        <strain evidence="1 2">P94</strain>
    </source>
</reference>
<dbReference type="Proteomes" id="UP001231915">
    <property type="component" value="Unassembled WGS sequence"/>
</dbReference>
<gene>
    <name evidence="1" type="ORF">QNM18_14575</name>
</gene>
<name>A0ABT7EMQ7_9GAMM</name>
<organism evidence="1 2">
    <name type="scientific">Pseudoalteromonas obscura</name>
    <dbReference type="NCBI Taxonomy" id="3048491"/>
    <lineage>
        <taxon>Bacteria</taxon>
        <taxon>Pseudomonadati</taxon>
        <taxon>Pseudomonadota</taxon>
        <taxon>Gammaproteobacteria</taxon>
        <taxon>Alteromonadales</taxon>
        <taxon>Pseudoalteromonadaceae</taxon>
        <taxon>Pseudoalteromonas</taxon>
    </lineage>
</organism>
<evidence type="ECO:0000313" key="2">
    <source>
        <dbReference type="Proteomes" id="UP001231915"/>
    </source>
</evidence>
<protein>
    <submittedName>
        <fullName evidence="1">Uncharacterized protein</fullName>
    </submittedName>
</protein>